<keyword evidence="16" id="KW-1185">Reference proteome</keyword>
<evidence type="ECO:0000256" key="2">
    <source>
        <dbReference type="ARBA" id="ARBA00004572"/>
    </source>
</evidence>
<feature type="binding site" evidence="13">
    <location>
        <position position="112"/>
    </location>
    <ligand>
        <name>FAD</name>
        <dbReference type="ChEBI" id="CHEBI:57692"/>
    </ligand>
</feature>
<comment type="subcellular location">
    <subcellularLocation>
        <location evidence="2">Mitochondrion outer membrane</location>
        <topology evidence="2">Single-pass membrane protein</topology>
    </subcellularLocation>
</comment>
<keyword evidence="5 13" id="KW-0285">Flavoprotein</keyword>
<evidence type="ECO:0000256" key="3">
    <source>
        <dbReference type="ARBA" id="ARBA00006105"/>
    </source>
</evidence>
<evidence type="ECO:0000256" key="1">
    <source>
        <dbReference type="ARBA" id="ARBA00001974"/>
    </source>
</evidence>
<dbReference type="PANTHER" id="PTHR19370">
    <property type="entry name" value="NADH-CYTOCHROME B5 REDUCTASE"/>
    <property type="match status" value="1"/>
</dbReference>
<dbReference type="Gene3D" id="3.40.50.80">
    <property type="entry name" value="Nucleotide-binding domain of ferredoxin-NADP reductase (FNR) module"/>
    <property type="match status" value="1"/>
</dbReference>
<dbReference type="AlphaFoldDB" id="A0A4U0UFI2"/>
<dbReference type="Gene3D" id="2.40.30.10">
    <property type="entry name" value="Translation factors"/>
    <property type="match status" value="1"/>
</dbReference>
<dbReference type="Proteomes" id="UP000308549">
    <property type="component" value="Unassembled WGS sequence"/>
</dbReference>
<evidence type="ECO:0000256" key="6">
    <source>
        <dbReference type="ARBA" id="ARBA00022787"/>
    </source>
</evidence>
<comment type="cofactor">
    <cofactor evidence="1 13">
        <name>FAD</name>
        <dbReference type="ChEBI" id="CHEBI:57692"/>
    </cofactor>
</comment>
<dbReference type="OrthoDB" id="432685at2759"/>
<reference evidence="15 16" key="1">
    <citation type="submission" date="2017-03" db="EMBL/GenBank/DDBJ databases">
        <title>Genomes of endolithic fungi from Antarctica.</title>
        <authorList>
            <person name="Coleine C."/>
            <person name="Masonjones S."/>
            <person name="Stajich J.E."/>
        </authorList>
    </citation>
    <scope>NUCLEOTIDE SEQUENCE [LARGE SCALE GENOMIC DNA]</scope>
    <source>
        <strain evidence="15 16">CCFEE 6315</strain>
    </source>
</reference>
<keyword evidence="6" id="KW-0496">Mitochondrion</keyword>
<dbReference type="EMBL" id="NAJL01000001">
    <property type="protein sequence ID" value="TKA34321.1"/>
    <property type="molecule type" value="Genomic_DNA"/>
</dbReference>
<evidence type="ECO:0000256" key="10">
    <source>
        <dbReference type="ARBA" id="ARBA00037464"/>
    </source>
</evidence>
<feature type="binding site" evidence="13">
    <location>
        <position position="137"/>
    </location>
    <ligand>
        <name>FAD</name>
        <dbReference type="ChEBI" id="CHEBI:57692"/>
    </ligand>
</feature>
<evidence type="ECO:0000256" key="9">
    <source>
        <dbReference type="ARBA" id="ARBA00023136"/>
    </source>
</evidence>
<keyword evidence="7 13" id="KW-0274">FAD</keyword>
<gene>
    <name evidence="15" type="ORF">B0A50_00301</name>
</gene>
<feature type="binding site" evidence="13">
    <location>
        <position position="111"/>
    </location>
    <ligand>
        <name>FAD</name>
        <dbReference type="ChEBI" id="CHEBI:57692"/>
    </ligand>
</feature>
<dbReference type="Pfam" id="PF00175">
    <property type="entry name" value="NAD_binding_1"/>
    <property type="match status" value="1"/>
</dbReference>
<protein>
    <recommendedName>
        <fullName evidence="11">NADH-cytochrome b5 reductase 2</fullName>
        <ecNumber evidence="4">1.6.2.2</ecNumber>
    </recommendedName>
    <alternativeName>
        <fullName evidence="12">Mitochondrial cytochrome b reductase</fullName>
    </alternativeName>
</protein>
<sequence>MASILSRTFRSRPYLTSAAFASVAGAAYLTTTSRPLQLDSAQNATKTFSFPKTMLFSKQLTVTNVEQVNHDTKRITFSLPGGSIESSGVPPSAAILTQHTPSGAWFPVLRPYTPVHDRDQAGILQLMVKKYPNGAASTYMHSLEAGSKLTVRGPIPGYTWQASDTPRDVVFVAGGAGITPIYSLAKEVLKNKQDKTRIQLLWGVNGERDIVLKDEFAALQQQSPERFSITYFLSNAEADAGQATGVEAAQKGYIDSAALRSALQKGEAGQLGDAKGTKVFFCGPPGMQEKLTGKQGVLKELGVAKKEVQVF</sequence>
<dbReference type="InterPro" id="IPR039261">
    <property type="entry name" value="FNR_nucleotide-bd"/>
</dbReference>
<evidence type="ECO:0000259" key="14">
    <source>
        <dbReference type="PROSITE" id="PS51384"/>
    </source>
</evidence>
<dbReference type="CDD" id="cd06183">
    <property type="entry name" value="cyt_b5_reduct_like"/>
    <property type="match status" value="1"/>
</dbReference>
<dbReference type="PROSITE" id="PS51384">
    <property type="entry name" value="FAD_FR"/>
    <property type="match status" value="1"/>
</dbReference>
<evidence type="ECO:0000256" key="11">
    <source>
        <dbReference type="ARBA" id="ARBA00039435"/>
    </source>
</evidence>
<dbReference type="SUPFAM" id="SSF52343">
    <property type="entry name" value="Ferredoxin reductase-like, C-terminal NADP-linked domain"/>
    <property type="match status" value="1"/>
</dbReference>
<dbReference type="SUPFAM" id="SSF63380">
    <property type="entry name" value="Riboflavin synthase domain-like"/>
    <property type="match status" value="1"/>
</dbReference>
<dbReference type="GO" id="GO:0090524">
    <property type="term" value="F:cytochrome-b5 reductase activity, acting on NADH"/>
    <property type="evidence" value="ECO:0007669"/>
    <property type="project" value="UniProtKB-EC"/>
</dbReference>
<dbReference type="InterPro" id="IPR001433">
    <property type="entry name" value="OxRdtase_FAD/NAD-bd"/>
</dbReference>
<accession>A0A4U0UFI2</accession>
<comment type="similarity">
    <text evidence="3">Belongs to the flavoprotein pyridine nucleotide cytochrome reductase family.</text>
</comment>
<evidence type="ECO:0000256" key="4">
    <source>
        <dbReference type="ARBA" id="ARBA00012011"/>
    </source>
</evidence>
<organism evidence="15 16">
    <name type="scientific">Salinomyces thailandicus</name>
    <dbReference type="NCBI Taxonomy" id="706561"/>
    <lineage>
        <taxon>Eukaryota</taxon>
        <taxon>Fungi</taxon>
        <taxon>Dikarya</taxon>
        <taxon>Ascomycota</taxon>
        <taxon>Pezizomycotina</taxon>
        <taxon>Dothideomycetes</taxon>
        <taxon>Dothideomycetidae</taxon>
        <taxon>Mycosphaerellales</taxon>
        <taxon>Teratosphaeriaceae</taxon>
        <taxon>Salinomyces</taxon>
    </lineage>
</organism>
<evidence type="ECO:0000256" key="5">
    <source>
        <dbReference type="ARBA" id="ARBA00022630"/>
    </source>
</evidence>
<feature type="binding site" evidence="13">
    <location>
        <position position="110"/>
    </location>
    <ligand>
        <name>FAD</name>
        <dbReference type="ChEBI" id="CHEBI:57692"/>
    </ligand>
</feature>
<evidence type="ECO:0000256" key="13">
    <source>
        <dbReference type="PIRSR" id="PIRSR601834-1"/>
    </source>
</evidence>
<keyword evidence="8" id="KW-0560">Oxidoreductase</keyword>
<dbReference type="InterPro" id="IPR008333">
    <property type="entry name" value="Cbr1-like_FAD-bd_dom"/>
</dbReference>
<dbReference type="PRINTS" id="PR00406">
    <property type="entry name" value="CYTB5RDTASE"/>
</dbReference>
<dbReference type="InterPro" id="IPR001834">
    <property type="entry name" value="CBR-like"/>
</dbReference>
<keyword evidence="9" id="KW-0472">Membrane</keyword>
<feature type="binding site" evidence="13">
    <location>
        <position position="179"/>
    </location>
    <ligand>
        <name>FAD</name>
        <dbReference type="ChEBI" id="CHEBI:57692"/>
    </ligand>
</feature>
<dbReference type="Pfam" id="PF00970">
    <property type="entry name" value="FAD_binding_6"/>
    <property type="match status" value="1"/>
</dbReference>
<evidence type="ECO:0000313" key="15">
    <source>
        <dbReference type="EMBL" id="TKA34321.1"/>
    </source>
</evidence>
<comment type="function">
    <text evidence="10">May mediate the reduction of outer membrane cytochrome b5.</text>
</comment>
<feature type="domain" description="FAD-binding FR-type" evidence="14">
    <location>
        <begin position="55"/>
        <end position="161"/>
    </location>
</feature>
<dbReference type="EC" id="1.6.2.2" evidence="4"/>
<proteinExistence type="inferred from homology"/>
<dbReference type="GO" id="GO:0005741">
    <property type="term" value="C:mitochondrial outer membrane"/>
    <property type="evidence" value="ECO:0007669"/>
    <property type="project" value="UniProtKB-SubCell"/>
</dbReference>
<dbReference type="InterPro" id="IPR017927">
    <property type="entry name" value="FAD-bd_FR_type"/>
</dbReference>
<keyword evidence="6" id="KW-1000">Mitochondrion outer membrane</keyword>
<feature type="binding site" evidence="13">
    <location>
        <position position="129"/>
    </location>
    <ligand>
        <name>FAD</name>
        <dbReference type="ChEBI" id="CHEBI:57692"/>
    </ligand>
</feature>
<evidence type="ECO:0000313" key="16">
    <source>
        <dbReference type="Proteomes" id="UP000308549"/>
    </source>
</evidence>
<dbReference type="PANTHER" id="PTHR19370:SF171">
    <property type="entry name" value="NADH-CYTOCHROME B5 REDUCTASE 2"/>
    <property type="match status" value="1"/>
</dbReference>
<name>A0A4U0UFI2_9PEZI</name>
<dbReference type="InterPro" id="IPR017938">
    <property type="entry name" value="Riboflavin_synthase-like_b-brl"/>
</dbReference>
<comment type="caution">
    <text evidence="15">The sequence shown here is derived from an EMBL/GenBank/DDBJ whole genome shotgun (WGS) entry which is preliminary data.</text>
</comment>
<evidence type="ECO:0000256" key="7">
    <source>
        <dbReference type="ARBA" id="ARBA00022827"/>
    </source>
</evidence>
<evidence type="ECO:0000256" key="12">
    <source>
        <dbReference type="ARBA" id="ARBA00041256"/>
    </source>
</evidence>
<evidence type="ECO:0000256" key="8">
    <source>
        <dbReference type="ARBA" id="ARBA00023002"/>
    </source>
</evidence>